<dbReference type="InterPro" id="IPR048631">
    <property type="entry name" value="SecD_1st"/>
</dbReference>
<dbReference type="InterPro" id="IPR054384">
    <property type="entry name" value="SecDF_P1_head"/>
</dbReference>
<evidence type="ECO:0000313" key="15">
    <source>
        <dbReference type="Proteomes" id="UP000254958"/>
    </source>
</evidence>
<protein>
    <recommendedName>
        <fullName evidence="9">Protein translocase subunit SecD</fullName>
    </recommendedName>
</protein>
<dbReference type="InterPro" id="IPR005791">
    <property type="entry name" value="SecD"/>
</dbReference>
<comment type="caution">
    <text evidence="14">The sequence shown here is derived from an EMBL/GenBank/DDBJ whole genome shotgun (WGS) entry which is preliminary data.</text>
</comment>
<feature type="transmembrane region" description="Helical" evidence="9">
    <location>
        <begin position="482"/>
        <end position="501"/>
    </location>
</feature>
<reference evidence="13 16" key="2">
    <citation type="submission" date="2020-04" db="EMBL/GenBank/DDBJ databases">
        <title>Description of novel Gluconacetobacter.</title>
        <authorList>
            <person name="Sombolestani A."/>
        </authorList>
    </citation>
    <scope>NUCLEOTIDE SEQUENCE [LARGE SCALE GENOMIC DNA]</scope>
    <source>
        <strain evidence="13 16">LMG 1382</strain>
    </source>
</reference>
<dbReference type="NCBIfam" id="TIGR00916">
    <property type="entry name" value="2A0604s01"/>
    <property type="match status" value="1"/>
</dbReference>
<evidence type="ECO:0000256" key="2">
    <source>
        <dbReference type="ARBA" id="ARBA00022448"/>
    </source>
</evidence>
<dbReference type="PANTHER" id="PTHR30081:SF1">
    <property type="entry name" value="PROTEIN TRANSLOCASE SUBUNIT SECD"/>
    <property type="match status" value="1"/>
</dbReference>
<dbReference type="GO" id="GO:0006605">
    <property type="term" value="P:protein targeting"/>
    <property type="evidence" value="ECO:0007669"/>
    <property type="project" value="UniProtKB-UniRule"/>
</dbReference>
<dbReference type="Gene3D" id="1.20.1640.10">
    <property type="entry name" value="Multidrug efflux transporter AcrB transmembrane domain"/>
    <property type="match status" value="1"/>
</dbReference>
<keyword evidence="5 9" id="KW-0653">Protein transport</keyword>
<dbReference type="FunFam" id="1.20.1640.10:FF:000004">
    <property type="entry name" value="Protein translocase subunit SecD"/>
    <property type="match status" value="1"/>
</dbReference>
<comment type="similarity">
    <text evidence="9">Belongs to the SecD/SecF family. SecD subfamily.</text>
</comment>
<proteinExistence type="inferred from homology"/>
<dbReference type="Pfam" id="PF02355">
    <property type="entry name" value="SecD_SecF_C"/>
    <property type="match status" value="1"/>
</dbReference>
<comment type="subcellular location">
    <subcellularLocation>
        <location evidence="1 9">Cell membrane</location>
        <topology evidence="1 9">Multi-pass membrane protein</topology>
    </subcellularLocation>
</comment>
<dbReference type="GO" id="GO:0065002">
    <property type="term" value="P:intracellular protein transmembrane transport"/>
    <property type="evidence" value="ECO:0007669"/>
    <property type="project" value="UniProtKB-UniRule"/>
</dbReference>
<dbReference type="Proteomes" id="UP000254958">
    <property type="component" value="Unassembled WGS sequence"/>
</dbReference>
<dbReference type="GO" id="GO:0043952">
    <property type="term" value="P:protein transport by the Sec complex"/>
    <property type="evidence" value="ECO:0007669"/>
    <property type="project" value="UniProtKB-UniRule"/>
</dbReference>
<feature type="domain" description="Protein export membrane protein SecD/SecF C-terminal" evidence="10">
    <location>
        <begin position="339"/>
        <end position="509"/>
    </location>
</feature>
<dbReference type="GO" id="GO:0015450">
    <property type="term" value="F:protein-transporting ATPase activity"/>
    <property type="evidence" value="ECO:0007669"/>
    <property type="project" value="InterPro"/>
</dbReference>
<name>A0A370G6S9_GLULI</name>
<keyword evidence="6 9" id="KW-1133">Transmembrane helix</keyword>
<evidence type="ECO:0000256" key="4">
    <source>
        <dbReference type="ARBA" id="ARBA00022692"/>
    </source>
</evidence>
<dbReference type="PRINTS" id="PR00702">
    <property type="entry name" value="ACRIFLAVINRP"/>
</dbReference>
<keyword evidence="8 9" id="KW-0472">Membrane</keyword>
<dbReference type="Gene3D" id="3.30.70.3400">
    <property type="match status" value="1"/>
</dbReference>
<evidence type="ECO:0000256" key="6">
    <source>
        <dbReference type="ARBA" id="ARBA00022989"/>
    </source>
</evidence>
<dbReference type="AlphaFoldDB" id="A0A370G6S9"/>
<dbReference type="EMBL" id="QQAW01000003">
    <property type="protein sequence ID" value="RDI38786.1"/>
    <property type="molecule type" value="Genomic_DNA"/>
</dbReference>
<dbReference type="Pfam" id="PF22599">
    <property type="entry name" value="SecDF_P1_head"/>
    <property type="match status" value="1"/>
</dbReference>
<dbReference type="EMBL" id="JABEQI010000003">
    <property type="protein sequence ID" value="MBB2186249.1"/>
    <property type="molecule type" value="Genomic_DNA"/>
</dbReference>
<keyword evidence="4 9" id="KW-0812">Transmembrane</keyword>
<evidence type="ECO:0000313" key="14">
    <source>
        <dbReference type="EMBL" id="RDI38786.1"/>
    </source>
</evidence>
<dbReference type="HAMAP" id="MF_01463_B">
    <property type="entry name" value="SecD_B"/>
    <property type="match status" value="1"/>
</dbReference>
<accession>A0A370G6S9</accession>
<comment type="function">
    <text evidence="9">Part of the Sec protein translocase complex. Interacts with the SecYEG preprotein conducting channel. SecDF uses the proton motive force (PMF) to complete protein translocation after the ATP-dependent function of SecA.</text>
</comment>
<evidence type="ECO:0000259" key="10">
    <source>
        <dbReference type="Pfam" id="PF02355"/>
    </source>
</evidence>
<dbReference type="OrthoDB" id="9805019at2"/>
<dbReference type="InterPro" id="IPR022646">
    <property type="entry name" value="SecD/SecF_CS"/>
</dbReference>
<dbReference type="RefSeq" id="WP_114726916.1">
    <property type="nucleotide sequence ID" value="NZ_BJMI01000002.1"/>
</dbReference>
<evidence type="ECO:0000256" key="3">
    <source>
        <dbReference type="ARBA" id="ARBA00022475"/>
    </source>
</evidence>
<evidence type="ECO:0000256" key="8">
    <source>
        <dbReference type="ARBA" id="ARBA00023136"/>
    </source>
</evidence>
<dbReference type="InterPro" id="IPR055344">
    <property type="entry name" value="SecD_SecF_C_bact"/>
</dbReference>
<keyword evidence="3 9" id="KW-1003">Cell membrane</keyword>
<dbReference type="Proteomes" id="UP000562982">
    <property type="component" value="Unassembled WGS sequence"/>
</dbReference>
<evidence type="ECO:0000313" key="16">
    <source>
        <dbReference type="Proteomes" id="UP000562982"/>
    </source>
</evidence>
<evidence type="ECO:0000256" key="1">
    <source>
        <dbReference type="ARBA" id="ARBA00004651"/>
    </source>
</evidence>
<dbReference type="Pfam" id="PF21760">
    <property type="entry name" value="SecD_1st"/>
    <property type="match status" value="1"/>
</dbReference>
<gene>
    <name evidence="9 13" type="primary">secD</name>
    <name evidence="14" type="ORF">C7453_103247</name>
    <name evidence="13" type="ORF">HLH32_07595</name>
</gene>
<evidence type="ECO:0000256" key="9">
    <source>
        <dbReference type="HAMAP-Rule" id="MF_01463"/>
    </source>
</evidence>
<dbReference type="SUPFAM" id="SSF82866">
    <property type="entry name" value="Multidrug efflux transporter AcrB transmembrane domain"/>
    <property type="match status" value="1"/>
</dbReference>
<feature type="transmembrane region" description="Helical" evidence="9">
    <location>
        <begin position="382"/>
        <end position="402"/>
    </location>
</feature>
<comment type="caution">
    <text evidence="9">Lacks conserved residue(s) required for the propagation of feature annotation.</text>
</comment>
<evidence type="ECO:0000256" key="7">
    <source>
        <dbReference type="ARBA" id="ARBA00023010"/>
    </source>
</evidence>
<dbReference type="InterPro" id="IPR001036">
    <property type="entry name" value="Acrflvin-R"/>
</dbReference>
<dbReference type="PANTHER" id="PTHR30081">
    <property type="entry name" value="PROTEIN-EXPORT MEMBRANE PROTEIN SEC"/>
    <property type="match status" value="1"/>
</dbReference>
<dbReference type="GO" id="GO:0005886">
    <property type="term" value="C:plasma membrane"/>
    <property type="evidence" value="ECO:0007669"/>
    <property type="project" value="UniProtKB-SubCell"/>
</dbReference>
<feature type="domain" description="SecDF P1 head subdomain" evidence="12">
    <location>
        <begin position="231"/>
        <end position="336"/>
    </location>
</feature>
<keyword evidence="2 9" id="KW-0813">Transport</keyword>
<reference evidence="14 15" key="1">
    <citation type="submission" date="2018-07" db="EMBL/GenBank/DDBJ databases">
        <title>Genomic Encyclopedia of Type Strains, Phase IV (KMG-IV): sequencing the most valuable type-strain genomes for metagenomic binning, comparative biology and taxonomic classification.</title>
        <authorList>
            <person name="Goeker M."/>
        </authorList>
    </citation>
    <scope>NUCLEOTIDE SEQUENCE [LARGE SCALE GENOMIC DNA]</scope>
    <source>
        <strain evidence="14 15">DSM 5603</strain>
    </source>
</reference>
<feature type="transmembrane region" description="Helical" evidence="9">
    <location>
        <begin position="357"/>
        <end position="377"/>
    </location>
</feature>
<dbReference type="Gene3D" id="3.30.1360.200">
    <property type="match status" value="1"/>
</dbReference>
<sequence>MMYYSRLKLASVLAVCFLGVLLCLPNALRQPAPTVPWRQIHLGLDLRGGSYLLMQVDMNSVTADRLRTLADGTRQALLGAGLGYRDVATDAHAGTVTFTPRSPSETEADLKALRAMPMAVPNEFAVAQRPDGSIAVTLSPEAMRLRATDAVTQSIEIVRRRIDATGAVDPEITRQGDDRIVVELPGISDPERVKHLLGTTAKMTFHMVQDSALGSAAPGPGVSLLPMMNAPDQKLPVADHVDVDGSDLTNASAAIDQQTGEWAVDFTFDSIGARAFAATTQANVGRRFAIVLDNKVVQAPVIRSAITGGNGQISGGFTAQSATDLALLLRAGALPAPLSVIEQRTIGPSLGADSIRAGMISLGVGFALVIVFMALFYGRFGWYANVALLANLVLMVAILSLFQATLTLPGMAGMLLTLGMAVDANILINERIREEIARGRTPLAAMQAGFERATSTILDSNATALLAHIMLFAFGTGPVQNFALTIMIGIVTTLFTTLLLSRMLMVRWYARTRPTVLPV</sequence>
<evidence type="ECO:0000313" key="13">
    <source>
        <dbReference type="EMBL" id="MBB2186249.1"/>
    </source>
</evidence>
<organism evidence="14 15">
    <name type="scientific">Gluconacetobacter liquefaciens</name>
    <name type="common">Acetobacter liquefaciens</name>
    <dbReference type="NCBI Taxonomy" id="89584"/>
    <lineage>
        <taxon>Bacteria</taxon>
        <taxon>Pseudomonadati</taxon>
        <taxon>Pseudomonadota</taxon>
        <taxon>Alphaproteobacteria</taxon>
        <taxon>Acetobacterales</taxon>
        <taxon>Acetobacteraceae</taxon>
        <taxon>Gluconacetobacter</taxon>
    </lineage>
</organism>
<dbReference type="InterPro" id="IPR048634">
    <property type="entry name" value="SecD_SecF_C"/>
</dbReference>
<dbReference type="NCBIfam" id="TIGR01129">
    <property type="entry name" value="secD"/>
    <property type="match status" value="1"/>
</dbReference>
<dbReference type="InterPro" id="IPR022813">
    <property type="entry name" value="SecD/SecF_arch_bac"/>
</dbReference>
<keyword evidence="7 9" id="KW-0811">Translocation</keyword>
<dbReference type="Pfam" id="PF07549">
    <property type="entry name" value="Sec_GG"/>
    <property type="match status" value="1"/>
</dbReference>
<evidence type="ECO:0000259" key="12">
    <source>
        <dbReference type="Pfam" id="PF22599"/>
    </source>
</evidence>
<keyword evidence="15" id="KW-1185">Reference proteome</keyword>
<feature type="domain" description="Protein translocase subunit SecDF P1" evidence="11">
    <location>
        <begin position="151"/>
        <end position="210"/>
    </location>
</feature>
<evidence type="ECO:0000259" key="11">
    <source>
        <dbReference type="Pfam" id="PF21760"/>
    </source>
</evidence>
<evidence type="ECO:0000256" key="5">
    <source>
        <dbReference type="ARBA" id="ARBA00022927"/>
    </source>
</evidence>
<comment type="subunit">
    <text evidence="9">Forms a complex with SecF. Part of the essential Sec protein translocation apparatus which comprises SecA, SecYEG and auxiliary proteins SecDF-YajC and YidC.</text>
</comment>